<reference evidence="1 2" key="1">
    <citation type="submission" date="2021-03" db="EMBL/GenBank/DDBJ databases">
        <title>Genomic Encyclopedia of Type Strains, Phase IV (KMG-IV): sequencing the most valuable type-strain genomes for metagenomic binning, comparative biology and taxonomic classification.</title>
        <authorList>
            <person name="Goeker M."/>
        </authorList>
    </citation>
    <scope>NUCLEOTIDE SEQUENCE [LARGE SCALE GENOMIC DNA]</scope>
    <source>
        <strain evidence="1 2">DSM 26048</strain>
    </source>
</reference>
<comment type="caution">
    <text evidence="1">The sequence shown here is derived from an EMBL/GenBank/DDBJ whole genome shotgun (WGS) entry which is preliminary data.</text>
</comment>
<name>A0ABS4IZW3_9BACL</name>
<organism evidence="1 2">
    <name type="scientific">Paenibacillus eucommiae</name>
    <dbReference type="NCBI Taxonomy" id="1355755"/>
    <lineage>
        <taxon>Bacteria</taxon>
        <taxon>Bacillati</taxon>
        <taxon>Bacillota</taxon>
        <taxon>Bacilli</taxon>
        <taxon>Bacillales</taxon>
        <taxon>Paenibacillaceae</taxon>
        <taxon>Paenibacillus</taxon>
    </lineage>
</organism>
<evidence type="ECO:0000313" key="2">
    <source>
        <dbReference type="Proteomes" id="UP001519287"/>
    </source>
</evidence>
<protein>
    <submittedName>
        <fullName evidence="1">Uncharacterized protein</fullName>
    </submittedName>
</protein>
<evidence type="ECO:0000313" key="1">
    <source>
        <dbReference type="EMBL" id="MBP1993122.1"/>
    </source>
</evidence>
<sequence>MKREKRGINNDYALTTAKANRRFIEYGEVEITVPRDRLGGITLF</sequence>
<gene>
    <name evidence="1" type="ORF">J2Z66_004739</name>
</gene>
<dbReference type="Proteomes" id="UP001519287">
    <property type="component" value="Unassembled WGS sequence"/>
</dbReference>
<dbReference type="EMBL" id="JAGGLB010000017">
    <property type="protein sequence ID" value="MBP1993122.1"/>
    <property type="molecule type" value="Genomic_DNA"/>
</dbReference>
<proteinExistence type="predicted"/>
<accession>A0ABS4IZW3</accession>
<keyword evidence="2" id="KW-1185">Reference proteome</keyword>